<evidence type="ECO:0000313" key="2">
    <source>
        <dbReference type="Proteomes" id="UP001596958"/>
    </source>
</evidence>
<dbReference type="Proteomes" id="UP001596958">
    <property type="component" value="Unassembled WGS sequence"/>
</dbReference>
<name>A0ABW2YUD9_9SPHI</name>
<evidence type="ECO:0000313" key="1">
    <source>
        <dbReference type="EMBL" id="MFD0749595.1"/>
    </source>
</evidence>
<reference evidence="2" key="1">
    <citation type="journal article" date="2019" name="Int. J. Syst. Evol. Microbiol.">
        <title>The Global Catalogue of Microorganisms (GCM) 10K type strain sequencing project: providing services to taxonomists for standard genome sequencing and annotation.</title>
        <authorList>
            <consortium name="The Broad Institute Genomics Platform"/>
            <consortium name="The Broad Institute Genome Sequencing Center for Infectious Disease"/>
            <person name="Wu L."/>
            <person name="Ma J."/>
        </authorList>
    </citation>
    <scope>NUCLEOTIDE SEQUENCE [LARGE SCALE GENOMIC DNA]</scope>
    <source>
        <strain evidence="2">CCUG 63418</strain>
    </source>
</reference>
<dbReference type="RefSeq" id="WP_377098104.1">
    <property type="nucleotide sequence ID" value="NZ_JBHTHU010000005.1"/>
</dbReference>
<dbReference type="InterPro" id="IPR009959">
    <property type="entry name" value="Cyclase_SnoaL-like"/>
</dbReference>
<dbReference type="SUPFAM" id="SSF54427">
    <property type="entry name" value="NTF2-like"/>
    <property type="match status" value="1"/>
</dbReference>
<protein>
    <submittedName>
        <fullName evidence="1">Nuclear transport factor 2 family protein</fullName>
    </submittedName>
</protein>
<proteinExistence type="predicted"/>
<sequence length="206" mass="23657">MELSPNKDIIAGFYRQVVRERKSELIPNYVHQDYIQHSAMGRDGREALFEMVDFLKTLPPPTDSDKSPIMHLIEEGDLVVAHLDLHFMGKYIRVIELFRVRDGKAAEHWDVTEERTSDTESFIKAQLNISIGDKQTFLATLYNGVDIVIHRIISEGNFTAIHAEAKEDNRSIALFDIFQFEDNRLIGHWGAKQAVPAKMMHDNGMF</sequence>
<dbReference type="EMBL" id="JBHTHU010000005">
    <property type="protein sequence ID" value="MFD0749595.1"/>
    <property type="molecule type" value="Genomic_DNA"/>
</dbReference>
<organism evidence="1 2">
    <name type="scientific">Mucilaginibacter calamicampi</name>
    <dbReference type="NCBI Taxonomy" id="1302352"/>
    <lineage>
        <taxon>Bacteria</taxon>
        <taxon>Pseudomonadati</taxon>
        <taxon>Bacteroidota</taxon>
        <taxon>Sphingobacteriia</taxon>
        <taxon>Sphingobacteriales</taxon>
        <taxon>Sphingobacteriaceae</taxon>
        <taxon>Mucilaginibacter</taxon>
    </lineage>
</organism>
<dbReference type="Gene3D" id="3.10.450.50">
    <property type="match status" value="2"/>
</dbReference>
<dbReference type="InterPro" id="IPR032710">
    <property type="entry name" value="NTF2-like_dom_sf"/>
</dbReference>
<comment type="caution">
    <text evidence="1">The sequence shown here is derived from an EMBL/GenBank/DDBJ whole genome shotgun (WGS) entry which is preliminary data.</text>
</comment>
<gene>
    <name evidence="1" type="ORF">ACFQZS_05535</name>
</gene>
<accession>A0ABW2YUD9</accession>
<keyword evidence="2" id="KW-1185">Reference proteome</keyword>
<dbReference type="Pfam" id="PF07366">
    <property type="entry name" value="SnoaL"/>
    <property type="match status" value="1"/>
</dbReference>